<protein>
    <submittedName>
        <fullName evidence="1">Uncharacterized protein</fullName>
    </submittedName>
</protein>
<reference evidence="1 2" key="1">
    <citation type="submission" date="2021-05" db="EMBL/GenBank/DDBJ databases">
        <title>Genome Assembly of Synthetic Allotetraploid Brassica napus Reveals Homoeologous Exchanges between Subgenomes.</title>
        <authorList>
            <person name="Davis J.T."/>
        </authorList>
    </citation>
    <scope>NUCLEOTIDE SEQUENCE [LARGE SCALE GENOMIC DNA]</scope>
    <source>
        <strain evidence="2">cv. Da-Ae</strain>
        <tissue evidence="1">Seedling</tissue>
    </source>
</reference>
<organism evidence="1 2">
    <name type="scientific">Brassica napus</name>
    <name type="common">Rape</name>
    <dbReference type="NCBI Taxonomy" id="3708"/>
    <lineage>
        <taxon>Eukaryota</taxon>
        <taxon>Viridiplantae</taxon>
        <taxon>Streptophyta</taxon>
        <taxon>Embryophyta</taxon>
        <taxon>Tracheophyta</taxon>
        <taxon>Spermatophyta</taxon>
        <taxon>Magnoliopsida</taxon>
        <taxon>eudicotyledons</taxon>
        <taxon>Gunneridae</taxon>
        <taxon>Pentapetalae</taxon>
        <taxon>rosids</taxon>
        <taxon>malvids</taxon>
        <taxon>Brassicales</taxon>
        <taxon>Brassicaceae</taxon>
        <taxon>Brassiceae</taxon>
        <taxon>Brassica</taxon>
    </lineage>
</organism>
<feature type="non-terminal residue" evidence="1">
    <location>
        <position position="1"/>
    </location>
</feature>
<name>A0ABQ7WZP0_BRANA</name>
<keyword evidence="2" id="KW-1185">Reference proteome</keyword>
<proteinExistence type="predicted"/>
<evidence type="ECO:0000313" key="1">
    <source>
        <dbReference type="EMBL" id="KAH0849125.1"/>
    </source>
</evidence>
<dbReference type="EMBL" id="JAGKQM010002630">
    <property type="protein sequence ID" value="KAH0849125.1"/>
    <property type="molecule type" value="Genomic_DNA"/>
</dbReference>
<gene>
    <name evidence="1" type="ORF">HID58_091546</name>
</gene>
<sequence length="85" mass="9640">LRCRAYHRQDSPILAQTSGIKTSSTTRSWSCFSRRRLRERGGFVVPLLNQSSEINYEKSGVLKGAAIDFGDAFISNEMNFIFAMF</sequence>
<evidence type="ECO:0000313" key="2">
    <source>
        <dbReference type="Proteomes" id="UP000824890"/>
    </source>
</evidence>
<accession>A0ABQ7WZP0</accession>
<comment type="caution">
    <text evidence="1">The sequence shown here is derived from an EMBL/GenBank/DDBJ whole genome shotgun (WGS) entry which is preliminary data.</text>
</comment>
<dbReference type="Proteomes" id="UP000824890">
    <property type="component" value="Unassembled WGS sequence"/>
</dbReference>